<protein>
    <submittedName>
        <fullName evidence="2">Uncharacterized protein</fullName>
    </submittedName>
</protein>
<evidence type="ECO:0000313" key="2">
    <source>
        <dbReference type="EMBL" id="RWQ97586.1"/>
    </source>
</evidence>
<reference evidence="2 3" key="1">
    <citation type="journal article" date="2018" name="Front. Microbiol.">
        <title>Genomic and genetic insights into a cosmopolitan fungus, Paecilomyces variotii (Eurotiales).</title>
        <authorList>
            <person name="Urquhart A.S."/>
            <person name="Mondo S.J."/>
            <person name="Makela M.R."/>
            <person name="Hane J.K."/>
            <person name="Wiebenga A."/>
            <person name="He G."/>
            <person name="Mihaltcheva S."/>
            <person name="Pangilinan J."/>
            <person name="Lipzen A."/>
            <person name="Barry K."/>
            <person name="de Vries R.P."/>
            <person name="Grigoriev I.V."/>
            <person name="Idnurm A."/>
        </authorList>
    </citation>
    <scope>NUCLEOTIDE SEQUENCE [LARGE SCALE GENOMIC DNA]</scope>
    <source>
        <strain evidence="2 3">CBS 101075</strain>
    </source>
</reference>
<feature type="non-terminal residue" evidence="2">
    <location>
        <position position="1"/>
    </location>
</feature>
<evidence type="ECO:0000256" key="1">
    <source>
        <dbReference type="SAM" id="MobiDB-lite"/>
    </source>
</evidence>
<dbReference type="VEuPathDB" id="FungiDB:C8Q69DRAFT_525256"/>
<organism evidence="2 3">
    <name type="scientific">Byssochlamys spectabilis</name>
    <name type="common">Paecilomyces variotii</name>
    <dbReference type="NCBI Taxonomy" id="264951"/>
    <lineage>
        <taxon>Eukaryota</taxon>
        <taxon>Fungi</taxon>
        <taxon>Dikarya</taxon>
        <taxon>Ascomycota</taxon>
        <taxon>Pezizomycotina</taxon>
        <taxon>Eurotiomycetes</taxon>
        <taxon>Eurotiomycetidae</taxon>
        <taxon>Eurotiales</taxon>
        <taxon>Thermoascaceae</taxon>
        <taxon>Paecilomyces</taxon>
    </lineage>
</organism>
<gene>
    <name evidence="2" type="ORF">C8Q69DRAFT_525256</name>
</gene>
<feature type="region of interest" description="Disordered" evidence="1">
    <location>
        <begin position="1"/>
        <end position="37"/>
    </location>
</feature>
<dbReference type="Proteomes" id="UP000283841">
    <property type="component" value="Unassembled WGS sequence"/>
</dbReference>
<proteinExistence type="predicted"/>
<feature type="region of interest" description="Disordered" evidence="1">
    <location>
        <begin position="76"/>
        <end position="99"/>
    </location>
</feature>
<keyword evidence="3" id="KW-1185">Reference proteome</keyword>
<evidence type="ECO:0000313" key="3">
    <source>
        <dbReference type="Proteomes" id="UP000283841"/>
    </source>
</evidence>
<sequence length="99" mass="10533">NGLGSSGSGPNLAPPFVLLPHLPSAPASSTPSAFQKQLRSNTFCQNVSPRKEVADPCRQAYGSFLRCRPHHDVRHQLGRQRSASSPEEGGVALNATTRA</sequence>
<comment type="caution">
    <text evidence="2">The sequence shown here is derived from an EMBL/GenBank/DDBJ whole genome shotgun (WGS) entry which is preliminary data.</text>
</comment>
<feature type="compositionally biased region" description="Low complexity" evidence="1">
    <location>
        <begin position="18"/>
        <end position="33"/>
    </location>
</feature>
<accession>A0A443I0K1</accession>
<dbReference type="GeneID" id="39602877"/>
<dbReference type="AlphaFoldDB" id="A0A443I0K1"/>
<dbReference type="RefSeq" id="XP_028487231.1">
    <property type="nucleotide sequence ID" value="XM_028633600.1"/>
</dbReference>
<dbReference type="EMBL" id="RCNU01000002">
    <property type="protein sequence ID" value="RWQ97586.1"/>
    <property type="molecule type" value="Genomic_DNA"/>
</dbReference>
<name>A0A443I0K1_BYSSP</name>